<dbReference type="InterPro" id="IPR008189">
    <property type="entry name" value="rRNA_ssu_MeTfrase_I"/>
</dbReference>
<dbReference type="InterPro" id="IPR000878">
    <property type="entry name" value="4pyrrol_Mease"/>
</dbReference>
<dbReference type="Gene3D" id="3.30.950.10">
    <property type="entry name" value="Methyltransferase, Cobalt-precorrin-4 Transmethylase, Domain 2"/>
    <property type="match status" value="1"/>
</dbReference>
<keyword evidence="2 6" id="KW-0698">rRNA processing</keyword>
<dbReference type="EMBL" id="FQWY01000003">
    <property type="protein sequence ID" value="SHG41787.1"/>
    <property type="molecule type" value="Genomic_DNA"/>
</dbReference>
<evidence type="ECO:0000256" key="5">
    <source>
        <dbReference type="ARBA" id="ARBA00022691"/>
    </source>
</evidence>
<keyword evidence="3 6" id="KW-0489">Methyltransferase</keyword>
<evidence type="ECO:0000256" key="1">
    <source>
        <dbReference type="ARBA" id="ARBA00022490"/>
    </source>
</evidence>
<dbReference type="FunFam" id="3.40.1010.10:FF:000007">
    <property type="entry name" value="Ribosomal RNA small subunit methyltransferase I"/>
    <property type="match status" value="1"/>
</dbReference>
<evidence type="ECO:0000256" key="4">
    <source>
        <dbReference type="ARBA" id="ARBA00022679"/>
    </source>
</evidence>
<dbReference type="SUPFAM" id="SSF53790">
    <property type="entry name" value="Tetrapyrrole methylase"/>
    <property type="match status" value="1"/>
</dbReference>
<protein>
    <recommendedName>
        <fullName evidence="6">Ribosomal RNA small subunit methyltransferase I</fullName>
        <ecNumber evidence="6">2.1.1.198</ecNumber>
    </recommendedName>
    <alternativeName>
        <fullName evidence="6">16S rRNA 2'-O-ribose C1402 methyltransferase</fullName>
    </alternativeName>
    <alternativeName>
        <fullName evidence="6">rRNA (cytidine-2'-O-)-methyltransferase RsmI</fullName>
    </alternativeName>
</protein>
<evidence type="ECO:0000259" key="7">
    <source>
        <dbReference type="Pfam" id="PF00590"/>
    </source>
</evidence>
<organism evidence="8 9">
    <name type="scientific">Thermosyntropha lipolytica DSM 11003</name>
    <dbReference type="NCBI Taxonomy" id="1123382"/>
    <lineage>
        <taxon>Bacteria</taxon>
        <taxon>Bacillati</taxon>
        <taxon>Bacillota</taxon>
        <taxon>Clostridia</taxon>
        <taxon>Eubacteriales</taxon>
        <taxon>Syntrophomonadaceae</taxon>
        <taxon>Thermosyntropha</taxon>
    </lineage>
</organism>
<dbReference type="GO" id="GO:0005737">
    <property type="term" value="C:cytoplasm"/>
    <property type="evidence" value="ECO:0007669"/>
    <property type="project" value="UniProtKB-SubCell"/>
</dbReference>
<dbReference type="InterPro" id="IPR014777">
    <property type="entry name" value="4pyrrole_Mease_sub1"/>
</dbReference>
<comment type="catalytic activity">
    <reaction evidence="6">
        <text>cytidine(1402) in 16S rRNA + S-adenosyl-L-methionine = 2'-O-methylcytidine(1402) in 16S rRNA + S-adenosyl-L-homocysteine + H(+)</text>
        <dbReference type="Rhea" id="RHEA:42924"/>
        <dbReference type="Rhea" id="RHEA-COMP:10285"/>
        <dbReference type="Rhea" id="RHEA-COMP:10286"/>
        <dbReference type="ChEBI" id="CHEBI:15378"/>
        <dbReference type="ChEBI" id="CHEBI:57856"/>
        <dbReference type="ChEBI" id="CHEBI:59789"/>
        <dbReference type="ChEBI" id="CHEBI:74495"/>
        <dbReference type="ChEBI" id="CHEBI:82748"/>
        <dbReference type="EC" id="2.1.1.198"/>
    </reaction>
</comment>
<proteinExistence type="inferred from homology"/>
<evidence type="ECO:0000313" key="9">
    <source>
        <dbReference type="Proteomes" id="UP000242329"/>
    </source>
</evidence>
<dbReference type="PANTHER" id="PTHR46111">
    <property type="entry name" value="RIBOSOMAL RNA SMALL SUBUNIT METHYLTRANSFERASE I"/>
    <property type="match status" value="1"/>
</dbReference>
<comment type="function">
    <text evidence="6">Catalyzes the 2'-O-methylation of the ribose of cytidine 1402 (C1402) in 16S rRNA.</text>
</comment>
<sequence>MGKLFICGTPIGNLEDVSVRLLKTLRRVDLIACEDTRHTAKLLARYKIKKPLISYHEHSGQEREAYILKLLREGKNIALVSDAGMPGISDPGAGLIKKAIEEGIPLEVVPGPSALVSALALSGMDTSSFVFVGFLPAKEGAREKLLQELKREKRTLIFYEAPHRLVKTLQSMAKILGEERRIAVAREITKLYEEVRRGSLREIERYFAHNPPKGEFTLIVEGDREEKEVDREKVLAEVKMLIDKGMDKKEALKMKAREYKIKKSELYKSFLDEYDD</sequence>
<evidence type="ECO:0000256" key="6">
    <source>
        <dbReference type="HAMAP-Rule" id="MF_01877"/>
    </source>
</evidence>
<dbReference type="Pfam" id="PF00590">
    <property type="entry name" value="TP_methylase"/>
    <property type="match status" value="1"/>
</dbReference>
<dbReference type="FunFam" id="3.30.950.10:FF:000002">
    <property type="entry name" value="Ribosomal RNA small subunit methyltransferase I"/>
    <property type="match status" value="1"/>
</dbReference>
<keyword evidence="5 6" id="KW-0949">S-adenosyl-L-methionine</keyword>
<dbReference type="CDD" id="cd11648">
    <property type="entry name" value="RsmI"/>
    <property type="match status" value="1"/>
</dbReference>
<dbReference type="NCBIfam" id="TIGR00096">
    <property type="entry name" value="16S rRNA (cytidine(1402)-2'-O)-methyltransferase"/>
    <property type="match status" value="1"/>
</dbReference>
<dbReference type="InterPro" id="IPR018063">
    <property type="entry name" value="SAM_MeTrfase_RsmI_CS"/>
</dbReference>
<dbReference type="PANTHER" id="PTHR46111:SF1">
    <property type="entry name" value="RIBOSOMAL RNA SMALL SUBUNIT METHYLTRANSFERASE I"/>
    <property type="match status" value="1"/>
</dbReference>
<dbReference type="PIRSF" id="PIRSF005917">
    <property type="entry name" value="MTase_YraL"/>
    <property type="match status" value="1"/>
</dbReference>
<dbReference type="AlphaFoldDB" id="A0A1M5JMJ3"/>
<dbReference type="GO" id="GO:0070677">
    <property type="term" value="F:rRNA (cytosine-2'-O-)-methyltransferase activity"/>
    <property type="evidence" value="ECO:0007669"/>
    <property type="project" value="UniProtKB-UniRule"/>
</dbReference>
<dbReference type="PROSITE" id="PS01296">
    <property type="entry name" value="RSMI"/>
    <property type="match status" value="1"/>
</dbReference>
<name>A0A1M5JMJ3_9FIRM</name>
<accession>A0A1M5JMJ3</accession>
<keyword evidence="4 6" id="KW-0808">Transferase</keyword>
<dbReference type="Proteomes" id="UP000242329">
    <property type="component" value="Unassembled WGS sequence"/>
</dbReference>
<dbReference type="EC" id="2.1.1.198" evidence="6"/>
<dbReference type="OrthoDB" id="9809084at2"/>
<dbReference type="STRING" id="1123382.SAMN02745221_00147"/>
<keyword evidence="9" id="KW-1185">Reference proteome</keyword>
<keyword evidence="1 6" id="KW-0963">Cytoplasm</keyword>
<comment type="subcellular location">
    <subcellularLocation>
        <location evidence="6">Cytoplasm</location>
    </subcellularLocation>
</comment>
<evidence type="ECO:0000313" key="8">
    <source>
        <dbReference type="EMBL" id="SHG41787.1"/>
    </source>
</evidence>
<dbReference type="InterPro" id="IPR035996">
    <property type="entry name" value="4pyrrol_Methylase_sf"/>
</dbReference>
<gene>
    <name evidence="6" type="primary">rsmI</name>
    <name evidence="8" type="ORF">SAMN02745221_00147</name>
</gene>
<evidence type="ECO:0000256" key="2">
    <source>
        <dbReference type="ARBA" id="ARBA00022552"/>
    </source>
</evidence>
<feature type="domain" description="Tetrapyrrole methylase" evidence="7">
    <location>
        <begin position="3"/>
        <end position="203"/>
    </location>
</feature>
<dbReference type="HAMAP" id="MF_01877">
    <property type="entry name" value="16SrRNA_methyltr_I"/>
    <property type="match status" value="1"/>
</dbReference>
<evidence type="ECO:0000256" key="3">
    <source>
        <dbReference type="ARBA" id="ARBA00022603"/>
    </source>
</evidence>
<dbReference type="Gene3D" id="3.40.1010.10">
    <property type="entry name" value="Cobalt-precorrin-4 Transmethylase, Domain 1"/>
    <property type="match status" value="1"/>
</dbReference>
<comment type="similarity">
    <text evidence="6">Belongs to the methyltransferase superfamily. RsmI family.</text>
</comment>
<dbReference type="InterPro" id="IPR014776">
    <property type="entry name" value="4pyrrole_Mease_sub2"/>
</dbReference>
<reference evidence="9" key="1">
    <citation type="submission" date="2016-11" db="EMBL/GenBank/DDBJ databases">
        <authorList>
            <person name="Varghese N."/>
            <person name="Submissions S."/>
        </authorList>
    </citation>
    <scope>NUCLEOTIDE SEQUENCE [LARGE SCALE GENOMIC DNA]</scope>
    <source>
        <strain evidence="9">DSM 11003</strain>
    </source>
</reference>